<proteinExistence type="predicted"/>
<protein>
    <submittedName>
        <fullName evidence="1">Uncharacterized protein</fullName>
    </submittedName>
</protein>
<keyword evidence="2" id="KW-1185">Reference proteome</keyword>
<organism evidence="1 2">
    <name type="scientific">Portunus trituberculatus</name>
    <name type="common">Swimming crab</name>
    <name type="synonym">Neptunus trituberculatus</name>
    <dbReference type="NCBI Taxonomy" id="210409"/>
    <lineage>
        <taxon>Eukaryota</taxon>
        <taxon>Metazoa</taxon>
        <taxon>Ecdysozoa</taxon>
        <taxon>Arthropoda</taxon>
        <taxon>Crustacea</taxon>
        <taxon>Multicrustacea</taxon>
        <taxon>Malacostraca</taxon>
        <taxon>Eumalacostraca</taxon>
        <taxon>Eucarida</taxon>
        <taxon>Decapoda</taxon>
        <taxon>Pleocyemata</taxon>
        <taxon>Brachyura</taxon>
        <taxon>Eubrachyura</taxon>
        <taxon>Portunoidea</taxon>
        <taxon>Portunidae</taxon>
        <taxon>Portuninae</taxon>
        <taxon>Portunus</taxon>
    </lineage>
</organism>
<dbReference type="Proteomes" id="UP000324222">
    <property type="component" value="Unassembled WGS sequence"/>
</dbReference>
<comment type="caution">
    <text evidence="1">The sequence shown here is derived from an EMBL/GenBank/DDBJ whole genome shotgun (WGS) entry which is preliminary data.</text>
</comment>
<reference evidence="1 2" key="1">
    <citation type="submission" date="2019-05" db="EMBL/GenBank/DDBJ databases">
        <title>Another draft genome of Portunus trituberculatus and its Hox gene families provides insights of decapod evolution.</title>
        <authorList>
            <person name="Jeong J.-H."/>
            <person name="Song I."/>
            <person name="Kim S."/>
            <person name="Choi T."/>
            <person name="Kim D."/>
            <person name="Ryu S."/>
            <person name="Kim W."/>
        </authorList>
    </citation>
    <scope>NUCLEOTIDE SEQUENCE [LARGE SCALE GENOMIC DNA]</scope>
    <source>
        <tissue evidence="1">Muscle</tissue>
    </source>
</reference>
<dbReference type="EMBL" id="VSRR010003089">
    <property type="protein sequence ID" value="MPC34609.1"/>
    <property type="molecule type" value="Genomic_DNA"/>
</dbReference>
<sequence length="36" mass="4031">MPHLSHHLLHLRQTHQRDVLGVLLPPGQGDTVAVEQ</sequence>
<dbReference type="AlphaFoldDB" id="A0A5B7EN60"/>
<evidence type="ECO:0000313" key="2">
    <source>
        <dbReference type="Proteomes" id="UP000324222"/>
    </source>
</evidence>
<evidence type="ECO:0000313" key="1">
    <source>
        <dbReference type="EMBL" id="MPC34609.1"/>
    </source>
</evidence>
<gene>
    <name evidence="1" type="ORF">E2C01_028004</name>
</gene>
<name>A0A5B7EN60_PORTR</name>
<accession>A0A5B7EN60</accession>